<reference evidence="2" key="2">
    <citation type="submission" date="2022-11" db="EMBL/GenBank/DDBJ databases">
        <title>Genomic repertoires linked with pathogenic potency of arthritogenic Prevotella copri isolated from the gut of rheumatoid arthritis patients.</title>
        <authorList>
            <person name="Nii T."/>
            <person name="Maeda Y."/>
            <person name="Motooka D."/>
            <person name="Naito M."/>
            <person name="Matsumoto Y."/>
            <person name="Ogawa T."/>
            <person name="Oguro-Igashira E."/>
            <person name="Kishikawa T."/>
            <person name="Yamashita M."/>
            <person name="Koizumi S."/>
            <person name="Kurakawa T."/>
            <person name="Okumura R."/>
            <person name="Kayama H."/>
            <person name="Murakami M."/>
            <person name="Sakaguchi T."/>
            <person name="Das B."/>
            <person name="Nakamura S."/>
            <person name="Okada Y."/>
            <person name="Kumanogoh A."/>
            <person name="Takeda K."/>
        </authorList>
    </citation>
    <scope>NUCLEOTIDE SEQUENCE</scope>
    <source>
        <strain evidence="2">H105_2-2</strain>
        <strain evidence="3">RA-N001-16</strain>
    </source>
</reference>
<comment type="caution">
    <text evidence="6">The sequence shown here is derived from an EMBL/GenBank/DDBJ whole genome shotgun (WGS) entry which is preliminary data.</text>
</comment>
<dbReference type="AlphaFoldDB" id="A0A5P0WCS9"/>
<dbReference type="EMBL" id="VZCY01000007">
    <property type="protein sequence ID" value="MQN08404.1"/>
    <property type="molecule type" value="Genomic_DNA"/>
</dbReference>
<evidence type="ECO:0000313" key="7">
    <source>
        <dbReference type="Proteomes" id="UP000358159"/>
    </source>
</evidence>
<evidence type="ECO:0000313" key="5">
    <source>
        <dbReference type="EMBL" id="MQO04568.1"/>
    </source>
</evidence>
<dbReference type="EMBL" id="VZAZ01000012">
    <property type="protein sequence ID" value="MQO54729.1"/>
    <property type="molecule type" value="Genomic_DNA"/>
</dbReference>
<dbReference type="Proteomes" id="UP000406735">
    <property type="component" value="Unassembled WGS sequence"/>
</dbReference>
<accession>A0A5P0WCS9</accession>
<evidence type="ECO:0000256" key="1">
    <source>
        <dbReference type="SAM" id="SignalP"/>
    </source>
</evidence>
<gene>
    <name evidence="6" type="ORF">F7D42_03185</name>
    <name evidence="5" type="ORF">F7D62_10750</name>
    <name evidence="4" type="ORF">F7D97_00320</name>
    <name evidence="3" type="ORF">ONS98_11665</name>
    <name evidence="2" type="ORF">ONT01_03655</name>
</gene>
<feature type="chain" id="PRO_5043208016" evidence="1">
    <location>
        <begin position="21"/>
        <end position="134"/>
    </location>
</feature>
<dbReference type="Proteomes" id="UP001208620">
    <property type="component" value="Unassembled WGS sequence"/>
</dbReference>
<dbReference type="Proteomes" id="UP001209476">
    <property type="component" value="Unassembled WGS sequence"/>
</dbReference>
<evidence type="ECO:0000313" key="4">
    <source>
        <dbReference type="EMBL" id="MQN08404.1"/>
    </source>
</evidence>
<name>A0A5P0WCS9_9BACT</name>
<reference evidence="7 8" key="1">
    <citation type="submission" date="2019-09" db="EMBL/GenBank/DDBJ databases">
        <title>Distinct polysaccharide growth profiles of human intestinal Prevotella copri isolates.</title>
        <authorList>
            <person name="Fehlner-Peach H."/>
            <person name="Magnabosco C."/>
            <person name="Raghavan V."/>
            <person name="Scher J.U."/>
            <person name="Tett A."/>
            <person name="Cox L.M."/>
            <person name="Gottsegen C."/>
            <person name="Watters A."/>
            <person name="Wiltshire- Gordon J.D."/>
            <person name="Segata N."/>
            <person name="Bonneau R."/>
            <person name="Littman D.R."/>
        </authorList>
    </citation>
    <scope>NUCLEOTIDE SEQUENCE [LARGE SCALE GENOMIC DNA]</scope>
    <source>
        <strain evidence="6 7">BVe41219</strain>
        <strain evidence="5">IAK279</strain>
        <strain evidence="8">iAK279</strain>
        <strain evidence="9">iK21513</strain>
        <strain evidence="4">IK21513</strain>
    </source>
</reference>
<evidence type="ECO:0000313" key="6">
    <source>
        <dbReference type="EMBL" id="MQO54729.1"/>
    </source>
</evidence>
<evidence type="ECO:0000313" key="2">
    <source>
        <dbReference type="EMBL" id="MCW4136881.1"/>
    </source>
</evidence>
<protein>
    <submittedName>
        <fullName evidence="6">Uncharacterized protein</fullName>
    </submittedName>
</protein>
<proteinExistence type="predicted"/>
<evidence type="ECO:0000313" key="9">
    <source>
        <dbReference type="Proteomes" id="UP000406735"/>
    </source>
</evidence>
<keyword evidence="1" id="KW-0732">Signal</keyword>
<evidence type="ECO:0000313" key="8">
    <source>
        <dbReference type="Proteomes" id="UP000390763"/>
    </source>
</evidence>
<evidence type="ECO:0000313" key="3">
    <source>
        <dbReference type="EMBL" id="MCW4165855.1"/>
    </source>
</evidence>
<feature type="signal peptide" evidence="1">
    <location>
        <begin position="1"/>
        <end position="20"/>
    </location>
</feature>
<dbReference type="RefSeq" id="WP_147380704.1">
    <property type="nucleotide sequence ID" value="NZ_DAWERD010000007.1"/>
</dbReference>
<organism evidence="6 7">
    <name type="scientific">Segatella copri</name>
    <dbReference type="NCBI Taxonomy" id="165179"/>
    <lineage>
        <taxon>Bacteria</taxon>
        <taxon>Pseudomonadati</taxon>
        <taxon>Bacteroidota</taxon>
        <taxon>Bacteroidia</taxon>
        <taxon>Bacteroidales</taxon>
        <taxon>Prevotellaceae</taxon>
        <taxon>Segatella</taxon>
    </lineage>
</organism>
<sequence>MAKKKLYLFSLLVATMSVLLSTVMMHHHHMGRICMVVERCQQDGNLNDEHTEHHENENDSCRVHQMYHFVTNGKILKSIQKQLFDGNHLLSVLSSEYLFIPTSSIISVRWQQFAASLPCVDETAISRRGPPSFC</sequence>
<dbReference type="EMBL" id="VZBT01000081">
    <property type="protein sequence ID" value="MQO04568.1"/>
    <property type="molecule type" value="Genomic_DNA"/>
</dbReference>
<dbReference type="Proteomes" id="UP000358159">
    <property type="component" value="Unassembled WGS sequence"/>
</dbReference>
<dbReference type="EMBL" id="JAPDUM010000001">
    <property type="protein sequence ID" value="MCW4165855.1"/>
    <property type="molecule type" value="Genomic_DNA"/>
</dbReference>
<dbReference type="EMBL" id="JAPDVD010000001">
    <property type="protein sequence ID" value="MCW4136881.1"/>
    <property type="molecule type" value="Genomic_DNA"/>
</dbReference>
<dbReference type="Proteomes" id="UP000390763">
    <property type="component" value="Unassembled WGS sequence"/>
</dbReference>